<keyword evidence="2" id="KW-1185">Reference proteome</keyword>
<dbReference type="InterPro" id="IPR010319">
    <property type="entry name" value="Transglutaminase-like_Cys_pept"/>
</dbReference>
<dbReference type="PANTHER" id="PTHR39327">
    <property type="match status" value="1"/>
</dbReference>
<evidence type="ECO:0000313" key="2">
    <source>
        <dbReference type="Proteomes" id="UP000217763"/>
    </source>
</evidence>
<accession>A0A291HUU3</accession>
<dbReference type="KEGG" id="zdf:AN401_06365"/>
<dbReference type="EMBL" id="CP012621">
    <property type="protein sequence ID" value="ATG75818.1"/>
    <property type="molecule type" value="Genomic_DNA"/>
</dbReference>
<dbReference type="Proteomes" id="UP000217763">
    <property type="component" value="Chromosome"/>
</dbReference>
<dbReference type="SUPFAM" id="SSF54001">
    <property type="entry name" value="Cysteine proteinases"/>
    <property type="match status" value="1"/>
</dbReference>
<dbReference type="Pfam" id="PF06035">
    <property type="entry name" value="Peptidase_C93"/>
    <property type="match status" value="1"/>
</dbReference>
<dbReference type="InterPro" id="IPR038765">
    <property type="entry name" value="Papain-like_cys_pep_sf"/>
</dbReference>
<gene>
    <name evidence="1" type="ORF">AN401_06365</name>
</gene>
<sequence>MVPFLLLGLLCWEMTTAPGASGASIDFPRFHRLMEARYGRERVAVSHAWEQMLREIETLPEQEKIVRVNSFFHRHLSYQTDIRLWGEEDYWATPLESLGRGQGDCEDYAIAKYVSLRKAGIGDERLRLIYVRARIGGARSTMTQAHMVLGYYPTPTADPLLLDSLIPNILPGSQRTDLTPVFSFNSQGLWTPGATASAANPVARLSRWRQALERIRQEGVTW</sequence>
<evidence type="ECO:0000313" key="1">
    <source>
        <dbReference type="EMBL" id="ATG75818.1"/>
    </source>
</evidence>
<protein>
    <submittedName>
        <fullName evidence="1">Transglutaminase</fullName>
    </submittedName>
</protein>
<dbReference type="AlphaFoldDB" id="A0A291HUU3"/>
<dbReference type="Gene3D" id="3.10.620.30">
    <property type="match status" value="1"/>
</dbReference>
<proteinExistence type="predicted"/>
<name>A0A291HUU3_9GAMM</name>
<dbReference type="PANTHER" id="PTHR39327:SF1">
    <property type="entry name" value="BLR5470 PROTEIN"/>
    <property type="match status" value="1"/>
</dbReference>
<organism evidence="1 2">
    <name type="scientific">Zobellella denitrificans</name>
    <dbReference type="NCBI Taxonomy" id="347534"/>
    <lineage>
        <taxon>Bacteria</taxon>
        <taxon>Pseudomonadati</taxon>
        <taxon>Pseudomonadota</taxon>
        <taxon>Gammaproteobacteria</taxon>
        <taxon>Aeromonadales</taxon>
        <taxon>Aeromonadaceae</taxon>
        <taxon>Zobellella</taxon>
    </lineage>
</organism>
<reference evidence="2" key="1">
    <citation type="submission" date="2015-09" db="EMBL/GenBank/DDBJ databases">
        <authorList>
            <person name="Shao Z."/>
            <person name="Wang L."/>
        </authorList>
    </citation>
    <scope>NUCLEOTIDE SEQUENCE [LARGE SCALE GENOMIC DNA]</scope>
    <source>
        <strain evidence="2">F13-1</strain>
    </source>
</reference>